<dbReference type="PANTHER" id="PTHR42718:SF39">
    <property type="entry name" value="ACTINORHODIN TRANSPORTER-RELATED"/>
    <property type="match status" value="1"/>
</dbReference>
<feature type="transmembrane region" description="Helical" evidence="5">
    <location>
        <begin position="63"/>
        <end position="80"/>
    </location>
</feature>
<keyword evidence="4 5" id="KW-0472">Membrane</keyword>
<feature type="transmembrane region" description="Helical" evidence="5">
    <location>
        <begin position="92"/>
        <end position="108"/>
    </location>
</feature>
<evidence type="ECO:0000256" key="3">
    <source>
        <dbReference type="ARBA" id="ARBA00022989"/>
    </source>
</evidence>
<evidence type="ECO:0000259" key="6">
    <source>
        <dbReference type="PROSITE" id="PS50850"/>
    </source>
</evidence>
<organism evidence="7">
    <name type="scientific">freshwater metagenome</name>
    <dbReference type="NCBI Taxonomy" id="449393"/>
    <lineage>
        <taxon>unclassified sequences</taxon>
        <taxon>metagenomes</taxon>
        <taxon>ecological metagenomes</taxon>
    </lineage>
</organism>
<evidence type="ECO:0000256" key="4">
    <source>
        <dbReference type="ARBA" id="ARBA00023136"/>
    </source>
</evidence>
<feature type="transmembrane region" description="Helical" evidence="5">
    <location>
        <begin position="292"/>
        <end position="316"/>
    </location>
</feature>
<feature type="transmembrane region" description="Helical" evidence="5">
    <location>
        <begin position="243"/>
        <end position="262"/>
    </location>
</feature>
<keyword evidence="3 5" id="KW-1133">Transmembrane helix</keyword>
<feature type="transmembrane region" description="Helical" evidence="5">
    <location>
        <begin position="459"/>
        <end position="478"/>
    </location>
</feature>
<feature type="transmembrane region" description="Helical" evidence="5">
    <location>
        <begin position="382"/>
        <end position="406"/>
    </location>
</feature>
<dbReference type="GO" id="GO:0022857">
    <property type="term" value="F:transmembrane transporter activity"/>
    <property type="evidence" value="ECO:0007669"/>
    <property type="project" value="InterPro"/>
</dbReference>
<dbReference type="SUPFAM" id="SSF103473">
    <property type="entry name" value="MFS general substrate transporter"/>
    <property type="match status" value="2"/>
</dbReference>
<dbReference type="PROSITE" id="PS50850">
    <property type="entry name" value="MFS"/>
    <property type="match status" value="1"/>
</dbReference>
<feature type="transmembrane region" description="Helical" evidence="5">
    <location>
        <begin position="27"/>
        <end position="51"/>
    </location>
</feature>
<evidence type="ECO:0000256" key="5">
    <source>
        <dbReference type="SAM" id="Phobius"/>
    </source>
</evidence>
<reference evidence="7" key="1">
    <citation type="submission" date="2020-05" db="EMBL/GenBank/DDBJ databases">
        <authorList>
            <person name="Chiriac C."/>
            <person name="Salcher M."/>
            <person name="Ghai R."/>
            <person name="Kavagutti S V."/>
        </authorList>
    </citation>
    <scope>NUCLEOTIDE SEQUENCE</scope>
</reference>
<name>A0A6J5ZR03_9ZZZZ</name>
<dbReference type="Pfam" id="PF07690">
    <property type="entry name" value="MFS_1"/>
    <property type="match status" value="1"/>
</dbReference>
<evidence type="ECO:0000256" key="1">
    <source>
        <dbReference type="ARBA" id="ARBA00004141"/>
    </source>
</evidence>
<feature type="transmembrane region" description="Helical" evidence="5">
    <location>
        <begin position="322"/>
        <end position="345"/>
    </location>
</feature>
<proteinExistence type="predicted"/>
<evidence type="ECO:0000313" key="7">
    <source>
        <dbReference type="EMBL" id="CAB4343287.1"/>
    </source>
</evidence>
<keyword evidence="2 5" id="KW-0812">Transmembrane</keyword>
<feature type="transmembrane region" description="Helical" evidence="5">
    <location>
        <begin position="218"/>
        <end position="237"/>
    </location>
</feature>
<accession>A0A6J5ZR03</accession>
<feature type="transmembrane region" description="Helical" evidence="5">
    <location>
        <begin position="185"/>
        <end position="206"/>
    </location>
</feature>
<dbReference type="InterPro" id="IPR036259">
    <property type="entry name" value="MFS_trans_sf"/>
</dbReference>
<feature type="transmembrane region" description="Helical" evidence="5">
    <location>
        <begin position="114"/>
        <end position="139"/>
    </location>
</feature>
<comment type="subcellular location">
    <subcellularLocation>
        <location evidence="1">Membrane</location>
        <topology evidence="1">Multi-pass membrane protein</topology>
    </subcellularLocation>
</comment>
<dbReference type="PANTHER" id="PTHR42718">
    <property type="entry name" value="MAJOR FACILITATOR SUPERFAMILY MULTIDRUG TRANSPORTER MFSC"/>
    <property type="match status" value="1"/>
</dbReference>
<dbReference type="InterPro" id="IPR011701">
    <property type="entry name" value="MFS"/>
</dbReference>
<feature type="transmembrane region" description="Helical" evidence="5">
    <location>
        <begin position="413"/>
        <end position="439"/>
    </location>
</feature>
<gene>
    <name evidence="7" type="ORF">UFOPK3331_01208</name>
</gene>
<dbReference type="Gene3D" id="1.20.1250.20">
    <property type="entry name" value="MFS general substrate transporter like domains"/>
    <property type="match status" value="1"/>
</dbReference>
<feature type="transmembrane region" description="Helical" evidence="5">
    <location>
        <begin position="352"/>
        <end position="370"/>
    </location>
</feature>
<protein>
    <submittedName>
        <fullName evidence="7">Unannotated protein</fullName>
    </submittedName>
</protein>
<evidence type="ECO:0000256" key="2">
    <source>
        <dbReference type="ARBA" id="ARBA00022692"/>
    </source>
</evidence>
<dbReference type="CDD" id="cd17321">
    <property type="entry name" value="MFS_MMR_MDR_like"/>
    <property type="match status" value="1"/>
</dbReference>
<sequence>MPSESEMVGADSSTTDAAGPASLRNRVFAVVIALQFVLVLVNGSTTMALPGIRDGLGATNSELQWYASIFALTFSLVLVLSGRLGDLFGTRRLLMIGFAAIVASWILSAGSPNIYFLLLARALQGIASGVTAPQLSAMIQRTFTGHNRTRAFSVFLMFAGAGFMLGQLSAGALTNANLFGAGWRWAYLPFIPLGIIVWLIAAKVLPATMPGTGGQLDITGAAVLAVVAFFLMFPLIQGRNAGWPVWILLMLACSLPLFFAFLRYERNLVRRGGDPLVNPILFAIRSFRIGNIITLLVGLLSAAGPIYLILTIQLGFDRNPLQAAILTCPMPFANMFGSLAAAPLLRRYGRGAVVIGAALNGLAAGLVLYLDRVGAGDFKAVHLVPAVALLGFALGISIAVTIAFVLSEVPHEYAGAASGVQATGLQLAGAIGIAVVGVAYWGRIGDSDSLSAYIDGINAVMWISIGLAVVQAGLVILLPRHEAGPNEEFQLVDPELLVMPDFHGDNV</sequence>
<dbReference type="InterPro" id="IPR020846">
    <property type="entry name" value="MFS_dom"/>
</dbReference>
<feature type="domain" description="Major facilitator superfamily (MFS) profile" evidence="6">
    <location>
        <begin position="27"/>
        <end position="483"/>
    </location>
</feature>
<dbReference type="AlphaFoldDB" id="A0A6J5ZR03"/>
<dbReference type="EMBL" id="CAESAL010000042">
    <property type="protein sequence ID" value="CAB4343287.1"/>
    <property type="molecule type" value="Genomic_DNA"/>
</dbReference>
<dbReference type="Gene3D" id="1.20.1720.10">
    <property type="entry name" value="Multidrug resistance protein D"/>
    <property type="match status" value="1"/>
</dbReference>
<feature type="transmembrane region" description="Helical" evidence="5">
    <location>
        <begin position="151"/>
        <end position="173"/>
    </location>
</feature>
<dbReference type="GO" id="GO:0016020">
    <property type="term" value="C:membrane"/>
    <property type="evidence" value="ECO:0007669"/>
    <property type="project" value="UniProtKB-SubCell"/>
</dbReference>